<feature type="transmembrane region" description="Helical" evidence="1">
    <location>
        <begin position="39"/>
        <end position="59"/>
    </location>
</feature>
<name>A0A2T2P0U0_CORCC</name>
<dbReference type="AlphaFoldDB" id="A0A2T2P0U0"/>
<keyword evidence="1" id="KW-0472">Membrane</keyword>
<organism evidence="2 3">
    <name type="scientific">Corynespora cassiicola Philippines</name>
    <dbReference type="NCBI Taxonomy" id="1448308"/>
    <lineage>
        <taxon>Eukaryota</taxon>
        <taxon>Fungi</taxon>
        <taxon>Dikarya</taxon>
        <taxon>Ascomycota</taxon>
        <taxon>Pezizomycotina</taxon>
        <taxon>Dothideomycetes</taxon>
        <taxon>Pleosporomycetidae</taxon>
        <taxon>Pleosporales</taxon>
        <taxon>Corynesporascaceae</taxon>
        <taxon>Corynespora</taxon>
    </lineage>
</organism>
<evidence type="ECO:0000313" key="3">
    <source>
        <dbReference type="Proteomes" id="UP000240883"/>
    </source>
</evidence>
<reference evidence="2 3" key="1">
    <citation type="journal article" date="2018" name="Front. Microbiol.">
        <title>Genome-Wide Analysis of Corynespora cassiicola Leaf Fall Disease Putative Effectors.</title>
        <authorList>
            <person name="Lopez D."/>
            <person name="Ribeiro S."/>
            <person name="Label P."/>
            <person name="Fumanal B."/>
            <person name="Venisse J.S."/>
            <person name="Kohler A."/>
            <person name="de Oliveira R.R."/>
            <person name="Labutti K."/>
            <person name="Lipzen A."/>
            <person name="Lail K."/>
            <person name="Bauer D."/>
            <person name="Ohm R.A."/>
            <person name="Barry K.W."/>
            <person name="Spatafora J."/>
            <person name="Grigoriev I.V."/>
            <person name="Martin F.M."/>
            <person name="Pujade-Renaud V."/>
        </authorList>
    </citation>
    <scope>NUCLEOTIDE SEQUENCE [LARGE SCALE GENOMIC DNA]</scope>
    <source>
        <strain evidence="2 3">Philippines</strain>
    </source>
</reference>
<dbReference type="EMBL" id="KZ678131">
    <property type="protein sequence ID" value="PSN71267.1"/>
    <property type="molecule type" value="Genomic_DNA"/>
</dbReference>
<proteinExistence type="predicted"/>
<keyword evidence="3" id="KW-1185">Reference proteome</keyword>
<keyword evidence="1" id="KW-0812">Transmembrane</keyword>
<evidence type="ECO:0000256" key="1">
    <source>
        <dbReference type="SAM" id="Phobius"/>
    </source>
</evidence>
<accession>A0A2T2P0U0</accession>
<keyword evidence="1" id="KW-1133">Transmembrane helix</keyword>
<gene>
    <name evidence="2" type="ORF">BS50DRAFT_279404</name>
</gene>
<sequence length="132" mass="15011">MTCIIGVTAYFKNQATCSLPEIRRIGRGGFRTGMHHSGVSIFCLCSLQFAFILISCYHCRLRCYGFLLLFFHVPSPPSLIQLGLHMIYFSLRGYSEFFILDLLGGQSSFHTLFMAVSAAFFYLGRETRGRQE</sequence>
<feature type="transmembrane region" description="Helical" evidence="1">
    <location>
        <begin position="97"/>
        <end position="123"/>
    </location>
</feature>
<dbReference type="Proteomes" id="UP000240883">
    <property type="component" value="Unassembled WGS sequence"/>
</dbReference>
<protein>
    <submittedName>
        <fullName evidence="2">Uncharacterized protein</fullName>
    </submittedName>
</protein>
<feature type="transmembrane region" description="Helical" evidence="1">
    <location>
        <begin position="66"/>
        <end position="91"/>
    </location>
</feature>
<evidence type="ECO:0000313" key="2">
    <source>
        <dbReference type="EMBL" id="PSN71267.1"/>
    </source>
</evidence>